<evidence type="ECO:0000313" key="6">
    <source>
        <dbReference type="EMBL" id="RCJ10417.1"/>
    </source>
</evidence>
<dbReference type="SUPFAM" id="SSF53850">
    <property type="entry name" value="Periplasmic binding protein-like II"/>
    <property type="match status" value="1"/>
</dbReference>
<keyword evidence="3" id="KW-0238">DNA-binding</keyword>
<sequence length="307" mass="33674">MWQVDPTSLRLFIAVCEEGTIARASEREFIAPSAVSKRIADIEDGFHTPLLIRSQRGVTPTPAGEALLRHARQIMRDIERLHAELGEYADGVRGHVRMLANVSSMVEFLPEELTSFLQQNPGIQVDLEERISPDVVRSVSEGNADLGICRSYVATGDLETIPYRADHLAVVVNADHPLAASHKLCFEDTLDYDQLGLSSTASLHTLMTRLAAEKGRSLRIRTHVSTIDGAYRLIQAGLGLAILPIEAVGRYAEMYGLRVIPLRDAWATGQFVICVRNANSLSLAARKLLDHLLARVPTPSSPTPSLP</sequence>
<dbReference type="Gene3D" id="1.10.10.10">
    <property type="entry name" value="Winged helix-like DNA-binding domain superfamily/Winged helix DNA-binding domain"/>
    <property type="match status" value="1"/>
</dbReference>
<dbReference type="InterPro" id="IPR005119">
    <property type="entry name" value="LysR_subst-bd"/>
</dbReference>
<dbReference type="GO" id="GO:0003700">
    <property type="term" value="F:DNA-binding transcription factor activity"/>
    <property type="evidence" value="ECO:0007669"/>
    <property type="project" value="InterPro"/>
</dbReference>
<evidence type="ECO:0000256" key="2">
    <source>
        <dbReference type="ARBA" id="ARBA00023015"/>
    </source>
</evidence>
<dbReference type="Pfam" id="PF03466">
    <property type="entry name" value="LysR_substrate"/>
    <property type="match status" value="1"/>
</dbReference>
<dbReference type="CDD" id="cd08421">
    <property type="entry name" value="PBP2_LTTR_like_1"/>
    <property type="match status" value="1"/>
</dbReference>
<organism evidence="6 7">
    <name type="scientific">Cupriavidus necator</name>
    <name type="common">Alcaligenes eutrophus</name>
    <name type="synonym">Ralstonia eutropha</name>
    <dbReference type="NCBI Taxonomy" id="106590"/>
    <lineage>
        <taxon>Bacteria</taxon>
        <taxon>Pseudomonadati</taxon>
        <taxon>Pseudomonadota</taxon>
        <taxon>Betaproteobacteria</taxon>
        <taxon>Burkholderiales</taxon>
        <taxon>Burkholderiaceae</taxon>
        <taxon>Cupriavidus</taxon>
    </lineage>
</organism>
<dbReference type="PANTHER" id="PTHR30419:SF2">
    <property type="entry name" value="LYSR FAMILY TRANSCRIPTIONAL REGULATOR"/>
    <property type="match status" value="1"/>
</dbReference>
<dbReference type="SUPFAM" id="SSF46785">
    <property type="entry name" value="Winged helix' DNA-binding domain"/>
    <property type="match status" value="1"/>
</dbReference>
<dbReference type="PROSITE" id="PS50931">
    <property type="entry name" value="HTH_LYSR"/>
    <property type="match status" value="1"/>
</dbReference>
<dbReference type="GO" id="GO:0005829">
    <property type="term" value="C:cytosol"/>
    <property type="evidence" value="ECO:0007669"/>
    <property type="project" value="TreeGrafter"/>
</dbReference>
<accession>A0A367PTJ0</accession>
<comment type="similarity">
    <text evidence="1">Belongs to the LysR transcriptional regulatory family.</text>
</comment>
<keyword evidence="4" id="KW-0804">Transcription</keyword>
<dbReference type="Gene3D" id="3.40.190.290">
    <property type="match status" value="1"/>
</dbReference>
<gene>
    <name evidence="6" type="ORF">DDK22_00110</name>
</gene>
<dbReference type="EMBL" id="QDHA01000001">
    <property type="protein sequence ID" value="RCJ10417.1"/>
    <property type="molecule type" value="Genomic_DNA"/>
</dbReference>
<evidence type="ECO:0000256" key="3">
    <source>
        <dbReference type="ARBA" id="ARBA00023125"/>
    </source>
</evidence>
<name>A0A367PTJ0_CUPNE</name>
<dbReference type="InterPro" id="IPR000847">
    <property type="entry name" value="LysR_HTH_N"/>
</dbReference>
<dbReference type="Proteomes" id="UP000253501">
    <property type="component" value="Unassembled WGS sequence"/>
</dbReference>
<dbReference type="AlphaFoldDB" id="A0A367PTJ0"/>
<dbReference type="FunFam" id="1.10.10.10:FF:000001">
    <property type="entry name" value="LysR family transcriptional regulator"/>
    <property type="match status" value="1"/>
</dbReference>
<evidence type="ECO:0000256" key="4">
    <source>
        <dbReference type="ARBA" id="ARBA00023163"/>
    </source>
</evidence>
<reference evidence="6 7" key="1">
    <citation type="submission" date="2018-04" db="EMBL/GenBank/DDBJ databases">
        <title>Cupriavidus necator CR12 genome sequencing and assembly.</title>
        <authorList>
            <person name="Ben Fekih I."/>
            <person name="Mazhar H.S."/>
            <person name="Bello S.K."/>
            <person name="Rensing C."/>
        </authorList>
    </citation>
    <scope>NUCLEOTIDE SEQUENCE [LARGE SCALE GENOMIC DNA]</scope>
    <source>
        <strain evidence="6 7">CR12</strain>
    </source>
</reference>
<evidence type="ECO:0000256" key="1">
    <source>
        <dbReference type="ARBA" id="ARBA00009437"/>
    </source>
</evidence>
<keyword evidence="2" id="KW-0805">Transcription regulation</keyword>
<protein>
    <submittedName>
        <fullName evidence="6">LysR family transcriptional regulator</fullName>
    </submittedName>
</protein>
<comment type="caution">
    <text evidence="6">The sequence shown here is derived from an EMBL/GenBank/DDBJ whole genome shotgun (WGS) entry which is preliminary data.</text>
</comment>
<dbReference type="InterPro" id="IPR050950">
    <property type="entry name" value="HTH-type_LysR_regulators"/>
</dbReference>
<evidence type="ECO:0000259" key="5">
    <source>
        <dbReference type="PROSITE" id="PS50931"/>
    </source>
</evidence>
<dbReference type="RefSeq" id="WP_114130155.1">
    <property type="nucleotide sequence ID" value="NZ_CP068436.1"/>
</dbReference>
<dbReference type="InterPro" id="IPR036388">
    <property type="entry name" value="WH-like_DNA-bd_sf"/>
</dbReference>
<dbReference type="InterPro" id="IPR036390">
    <property type="entry name" value="WH_DNA-bd_sf"/>
</dbReference>
<proteinExistence type="inferred from homology"/>
<dbReference type="Pfam" id="PF00126">
    <property type="entry name" value="HTH_1"/>
    <property type="match status" value="1"/>
</dbReference>
<dbReference type="PANTHER" id="PTHR30419">
    <property type="entry name" value="HTH-TYPE TRANSCRIPTIONAL REGULATOR YBHD"/>
    <property type="match status" value="1"/>
</dbReference>
<dbReference type="GO" id="GO:0003677">
    <property type="term" value="F:DNA binding"/>
    <property type="evidence" value="ECO:0007669"/>
    <property type="project" value="UniProtKB-KW"/>
</dbReference>
<feature type="domain" description="HTH lysR-type" evidence="5">
    <location>
        <begin position="4"/>
        <end position="61"/>
    </location>
</feature>
<evidence type="ECO:0000313" key="7">
    <source>
        <dbReference type="Proteomes" id="UP000253501"/>
    </source>
</evidence>